<dbReference type="AlphaFoldDB" id="A0A319CSR7"/>
<dbReference type="OrthoDB" id="539213at2759"/>
<accession>A0A319CSR7</accession>
<evidence type="ECO:0000313" key="2">
    <source>
        <dbReference type="Proteomes" id="UP000247810"/>
    </source>
</evidence>
<name>A0A319CSR7_9EURO</name>
<dbReference type="InterPro" id="IPR036770">
    <property type="entry name" value="Ankyrin_rpt-contain_sf"/>
</dbReference>
<proteinExistence type="predicted"/>
<gene>
    <name evidence="1" type="ORF">BO71DRAFT_435812</name>
</gene>
<reference evidence="1 2" key="1">
    <citation type="submission" date="2018-02" db="EMBL/GenBank/DDBJ databases">
        <title>The genomes of Aspergillus section Nigri reveals drivers in fungal speciation.</title>
        <authorList>
            <consortium name="DOE Joint Genome Institute"/>
            <person name="Vesth T.C."/>
            <person name="Nybo J."/>
            <person name="Theobald S."/>
            <person name="Brandl J."/>
            <person name="Frisvad J.C."/>
            <person name="Nielsen K.F."/>
            <person name="Lyhne E.K."/>
            <person name="Kogle M.E."/>
            <person name="Kuo A."/>
            <person name="Riley R."/>
            <person name="Clum A."/>
            <person name="Nolan M."/>
            <person name="Lipzen A."/>
            <person name="Salamov A."/>
            <person name="Henrissat B."/>
            <person name="Wiebenga A."/>
            <person name="De vries R.P."/>
            <person name="Grigoriev I.V."/>
            <person name="Mortensen U.H."/>
            <person name="Andersen M.R."/>
            <person name="Baker S.E."/>
        </authorList>
    </citation>
    <scope>NUCLEOTIDE SEQUENCE [LARGE SCALE GENOMIC DNA]</scope>
    <source>
        <strain evidence="1 2">CBS 707.79</strain>
    </source>
</reference>
<evidence type="ECO:0008006" key="3">
    <source>
        <dbReference type="Google" id="ProtNLM"/>
    </source>
</evidence>
<dbReference type="SUPFAM" id="SSF48403">
    <property type="entry name" value="Ankyrin repeat"/>
    <property type="match status" value="1"/>
</dbReference>
<dbReference type="STRING" id="1448320.A0A319CSR7"/>
<evidence type="ECO:0000313" key="1">
    <source>
        <dbReference type="EMBL" id="PYH88386.1"/>
    </source>
</evidence>
<organism evidence="1 2">
    <name type="scientific">Aspergillus ellipticus CBS 707.79</name>
    <dbReference type="NCBI Taxonomy" id="1448320"/>
    <lineage>
        <taxon>Eukaryota</taxon>
        <taxon>Fungi</taxon>
        <taxon>Dikarya</taxon>
        <taxon>Ascomycota</taxon>
        <taxon>Pezizomycotina</taxon>
        <taxon>Eurotiomycetes</taxon>
        <taxon>Eurotiomycetidae</taxon>
        <taxon>Eurotiales</taxon>
        <taxon>Aspergillaceae</taxon>
        <taxon>Aspergillus</taxon>
        <taxon>Aspergillus subgen. Circumdati</taxon>
    </lineage>
</organism>
<dbReference type="VEuPathDB" id="FungiDB:BO71DRAFT_435812"/>
<dbReference type="Proteomes" id="UP000247810">
    <property type="component" value="Unassembled WGS sequence"/>
</dbReference>
<sequence length="355" mass="39242">MRAKIAAEDENGTLTREIKHTIFKAYGYNRMEPFQSLFNKALNTQAPEQAVVEAMAHAIRLKLKNWHLNGHDYRATSMRGYPLITIAALHGNQDALNECLWNGVSPNQPAQWHDGLPLDYVRPCLKGIPYSLQTQGASVLETLIGVGGIFTYMHVFTHICAIGRVDLLKHAVHNGTDLGNLRSCNGNTVFQEALLLDMDQGPIIDYLFSEHYTLAYATDNEDRSAMYTSTQLGNEAFCLRLMSRPDTLANEPKKQDILLMAIEGDMRELTLELINGSDYVMGPCHSGLPFEDTPLGRALATDNAELASALLLNSNMHVPGPVKAEALQYAGVKGFGPDILAQIENLPTECPWMLS</sequence>
<keyword evidence="2" id="KW-1185">Reference proteome</keyword>
<dbReference type="EMBL" id="KZ826099">
    <property type="protein sequence ID" value="PYH88386.1"/>
    <property type="molecule type" value="Genomic_DNA"/>
</dbReference>
<protein>
    <recommendedName>
        <fullName evidence="3">Ankyrin</fullName>
    </recommendedName>
</protein>
<dbReference type="Gene3D" id="1.25.40.20">
    <property type="entry name" value="Ankyrin repeat-containing domain"/>
    <property type="match status" value="1"/>
</dbReference>